<dbReference type="EMBL" id="LXQA010999945">
    <property type="protein sequence ID" value="MCI80632.1"/>
    <property type="molecule type" value="Genomic_DNA"/>
</dbReference>
<name>A0A392UZQ3_9FABA</name>
<proteinExistence type="predicted"/>
<protein>
    <submittedName>
        <fullName evidence="1">Uncharacterized protein</fullName>
    </submittedName>
</protein>
<comment type="caution">
    <text evidence="1">The sequence shown here is derived from an EMBL/GenBank/DDBJ whole genome shotgun (WGS) entry which is preliminary data.</text>
</comment>
<keyword evidence="2" id="KW-1185">Reference proteome</keyword>
<dbReference type="Proteomes" id="UP000265520">
    <property type="component" value="Unassembled WGS sequence"/>
</dbReference>
<feature type="non-terminal residue" evidence="1">
    <location>
        <position position="1"/>
    </location>
</feature>
<accession>A0A392UZQ3</accession>
<evidence type="ECO:0000313" key="1">
    <source>
        <dbReference type="EMBL" id="MCI80632.1"/>
    </source>
</evidence>
<organism evidence="1 2">
    <name type="scientific">Trifolium medium</name>
    <dbReference type="NCBI Taxonomy" id="97028"/>
    <lineage>
        <taxon>Eukaryota</taxon>
        <taxon>Viridiplantae</taxon>
        <taxon>Streptophyta</taxon>
        <taxon>Embryophyta</taxon>
        <taxon>Tracheophyta</taxon>
        <taxon>Spermatophyta</taxon>
        <taxon>Magnoliopsida</taxon>
        <taxon>eudicotyledons</taxon>
        <taxon>Gunneridae</taxon>
        <taxon>Pentapetalae</taxon>
        <taxon>rosids</taxon>
        <taxon>fabids</taxon>
        <taxon>Fabales</taxon>
        <taxon>Fabaceae</taxon>
        <taxon>Papilionoideae</taxon>
        <taxon>50 kb inversion clade</taxon>
        <taxon>NPAAA clade</taxon>
        <taxon>Hologalegina</taxon>
        <taxon>IRL clade</taxon>
        <taxon>Trifolieae</taxon>
        <taxon>Trifolium</taxon>
    </lineage>
</organism>
<dbReference type="AlphaFoldDB" id="A0A392UZQ3"/>
<reference evidence="1 2" key="1">
    <citation type="journal article" date="2018" name="Front. Plant Sci.">
        <title>Red Clover (Trifolium pratense) and Zigzag Clover (T. medium) - A Picture of Genomic Similarities and Differences.</title>
        <authorList>
            <person name="Dluhosova J."/>
            <person name="Istvanek J."/>
            <person name="Nedelnik J."/>
            <person name="Repkova J."/>
        </authorList>
    </citation>
    <scope>NUCLEOTIDE SEQUENCE [LARGE SCALE GENOMIC DNA]</scope>
    <source>
        <strain evidence="2">cv. 10/8</strain>
        <tissue evidence="1">Leaf</tissue>
    </source>
</reference>
<evidence type="ECO:0000313" key="2">
    <source>
        <dbReference type="Proteomes" id="UP000265520"/>
    </source>
</evidence>
<gene>
    <name evidence="1" type="ORF">A2U01_0101903</name>
</gene>
<sequence length="73" mass="8020">SLNGEIQKTAHVIQRDCHLPARRMEAAGLPVSSLNKGSKHTGINENISRSVQPMHSCGLYGWFPPLQLININS</sequence>